<dbReference type="InterPro" id="IPR002443">
    <property type="entry name" value="SLC12A1/SLC12A2"/>
</dbReference>
<keyword evidence="9 15" id="KW-0472">Membrane</keyword>
<dbReference type="PROSITE" id="PS50929">
    <property type="entry name" value="ABC_TM1F"/>
    <property type="match status" value="1"/>
</dbReference>
<feature type="transmembrane region" description="Helical" evidence="15">
    <location>
        <begin position="593"/>
        <end position="612"/>
    </location>
</feature>
<evidence type="ECO:0000256" key="15">
    <source>
        <dbReference type="SAM" id="Phobius"/>
    </source>
</evidence>
<proteinExistence type="inferred from homology"/>
<reference evidence="17" key="2">
    <citation type="submission" date="2020-11" db="EMBL/GenBank/DDBJ databases">
        <authorList>
            <person name="McCartney M.A."/>
            <person name="Auch B."/>
            <person name="Kono T."/>
            <person name="Mallez S."/>
            <person name="Becker A."/>
            <person name="Gohl D.M."/>
            <person name="Silverstein K.A.T."/>
            <person name="Koren S."/>
            <person name="Bechman K.B."/>
            <person name="Herman A."/>
            <person name="Abrahante J.E."/>
            <person name="Garbe J."/>
        </authorList>
    </citation>
    <scope>NUCLEOTIDE SEQUENCE</scope>
    <source>
        <strain evidence="17">Duluth1</strain>
        <tissue evidence="17">Whole animal</tissue>
    </source>
</reference>
<organism evidence="17 18">
    <name type="scientific">Dreissena polymorpha</name>
    <name type="common">Zebra mussel</name>
    <name type="synonym">Mytilus polymorpha</name>
    <dbReference type="NCBI Taxonomy" id="45954"/>
    <lineage>
        <taxon>Eukaryota</taxon>
        <taxon>Metazoa</taxon>
        <taxon>Spiralia</taxon>
        <taxon>Lophotrochozoa</taxon>
        <taxon>Mollusca</taxon>
        <taxon>Bivalvia</taxon>
        <taxon>Autobranchia</taxon>
        <taxon>Heteroconchia</taxon>
        <taxon>Euheterodonta</taxon>
        <taxon>Imparidentia</taxon>
        <taxon>Neoheterodontei</taxon>
        <taxon>Myida</taxon>
        <taxon>Dreissenoidea</taxon>
        <taxon>Dreissenidae</taxon>
        <taxon>Dreissena</taxon>
    </lineage>
</organism>
<comment type="catalytic activity">
    <reaction evidence="13">
        <text>K(+)(out) + 2 chloride(out) + Na(+)(out) = K(+)(in) + 2 chloride(in) + Na(+)(in)</text>
        <dbReference type="Rhea" id="RHEA:72395"/>
        <dbReference type="ChEBI" id="CHEBI:17996"/>
        <dbReference type="ChEBI" id="CHEBI:29101"/>
        <dbReference type="ChEBI" id="CHEBI:29103"/>
    </reaction>
    <physiologicalReaction direction="left-to-right" evidence="13">
        <dbReference type="Rhea" id="RHEA:72396"/>
    </physiologicalReaction>
</comment>
<feature type="transmembrane region" description="Helical" evidence="15">
    <location>
        <begin position="537"/>
        <end position="554"/>
    </location>
</feature>
<feature type="compositionally biased region" description="Polar residues" evidence="14">
    <location>
        <begin position="36"/>
        <end position="45"/>
    </location>
</feature>
<protein>
    <recommendedName>
        <fullName evidence="16">ABC transmembrane type-1 domain-containing protein</fullName>
    </recommendedName>
</protein>
<dbReference type="GO" id="GO:0005524">
    <property type="term" value="F:ATP binding"/>
    <property type="evidence" value="ECO:0007669"/>
    <property type="project" value="InterPro"/>
</dbReference>
<keyword evidence="12" id="KW-0868">Chloride</keyword>
<feature type="transmembrane region" description="Helical" evidence="15">
    <location>
        <begin position="296"/>
        <end position="317"/>
    </location>
</feature>
<evidence type="ECO:0000256" key="1">
    <source>
        <dbReference type="ARBA" id="ARBA00004651"/>
    </source>
</evidence>
<dbReference type="Pfam" id="PF00324">
    <property type="entry name" value="AA_permease"/>
    <property type="match status" value="1"/>
</dbReference>
<feature type="domain" description="ABC transmembrane type-1" evidence="16">
    <location>
        <begin position="590"/>
        <end position="634"/>
    </location>
</feature>
<keyword evidence="6 15" id="KW-1133">Transmembrane helix</keyword>
<evidence type="ECO:0000256" key="14">
    <source>
        <dbReference type="SAM" id="MobiDB-lite"/>
    </source>
</evidence>
<evidence type="ECO:0000256" key="7">
    <source>
        <dbReference type="ARBA" id="ARBA00023053"/>
    </source>
</evidence>
<comment type="caution">
    <text evidence="17">The sequence shown here is derived from an EMBL/GenBank/DDBJ whole genome shotgun (WGS) entry which is preliminary data.</text>
</comment>
<dbReference type="Gene3D" id="1.20.1740.10">
    <property type="entry name" value="Amino acid/polyamine transporter I"/>
    <property type="match status" value="1"/>
</dbReference>
<dbReference type="GO" id="GO:0140359">
    <property type="term" value="F:ABC-type transporter activity"/>
    <property type="evidence" value="ECO:0007669"/>
    <property type="project" value="InterPro"/>
</dbReference>
<evidence type="ECO:0000256" key="11">
    <source>
        <dbReference type="ARBA" id="ARBA00023201"/>
    </source>
</evidence>
<keyword evidence="5" id="KW-0769">Symport</keyword>
<reference evidence="17" key="1">
    <citation type="journal article" date="2019" name="bioRxiv">
        <title>The Genome of the Zebra Mussel, Dreissena polymorpha: A Resource for Invasive Species Research.</title>
        <authorList>
            <person name="McCartney M.A."/>
            <person name="Auch B."/>
            <person name="Kono T."/>
            <person name="Mallez S."/>
            <person name="Zhang Y."/>
            <person name="Obille A."/>
            <person name="Becker A."/>
            <person name="Abrahante J.E."/>
            <person name="Garbe J."/>
            <person name="Badalamenti J.P."/>
            <person name="Herman A."/>
            <person name="Mangelson H."/>
            <person name="Liachko I."/>
            <person name="Sullivan S."/>
            <person name="Sone E.D."/>
            <person name="Koren S."/>
            <person name="Silverstein K.A.T."/>
            <person name="Beckman K.B."/>
            <person name="Gohl D.M."/>
        </authorList>
    </citation>
    <scope>NUCLEOTIDE SEQUENCE</scope>
    <source>
        <strain evidence="17">Duluth1</strain>
        <tissue evidence="17">Whole animal</tissue>
    </source>
</reference>
<evidence type="ECO:0000256" key="4">
    <source>
        <dbReference type="ARBA" id="ARBA00022692"/>
    </source>
</evidence>
<feature type="transmembrane region" description="Helical" evidence="15">
    <location>
        <begin position="226"/>
        <end position="250"/>
    </location>
</feature>
<evidence type="ECO:0000259" key="16">
    <source>
        <dbReference type="PROSITE" id="PS50929"/>
    </source>
</evidence>
<dbReference type="InterPro" id="IPR004842">
    <property type="entry name" value="SLC12A_fam"/>
</dbReference>
<feature type="region of interest" description="Disordered" evidence="14">
    <location>
        <begin position="21"/>
        <end position="45"/>
    </location>
</feature>
<evidence type="ECO:0000256" key="10">
    <source>
        <dbReference type="ARBA" id="ARBA00023180"/>
    </source>
</evidence>
<dbReference type="EMBL" id="JAIWYP010000004">
    <property type="protein sequence ID" value="KAH3834350.1"/>
    <property type="molecule type" value="Genomic_DNA"/>
</dbReference>
<keyword evidence="8" id="KW-0406">Ion transport</keyword>
<dbReference type="PANTHER" id="PTHR11827:SF103">
    <property type="entry name" value="SODIUM CHLORIDE COTRANSPORTER 69, ISOFORM E"/>
    <property type="match status" value="1"/>
</dbReference>
<keyword evidence="10" id="KW-0325">Glycoprotein</keyword>
<evidence type="ECO:0000313" key="18">
    <source>
        <dbReference type="Proteomes" id="UP000828390"/>
    </source>
</evidence>
<dbReference type="InterPro" id="IPR004841">
    <property type="entry name" value="AA-permease/SLC12A_dom"/>
</dbReference>
<dbReference type="InterPro" id="IPR011527">
    <property type="entry name" value="ABC1_TM_dom"/>
</dbReference>
<evidence type="ECO:0000313" key="17">
    <source>
        <dbReference type="EMBL" id="KAH3834350.1"/>
    </source>
</evidence>
<dbReference type="GO" id="GO:0055064">
    <property type="term" value="P:chloride ion homeostasis"/>
    <property type="evidence" value="ECO:0007669"/>
    <property type="project" value="TreeGrafter"/>
</dbReference>
<dbReference type="AlphaFoldDB" id="A0A9D4K754"/>
<evidence type="ECO:0000256" key="3">
    <source>
        <dbReference type="ARBA" id="ARBA00022448"/>
    </source>
</evidence>
<feature type="transmembrane region" description="Helical" evidence="15">
    <location>
        <begin position="384"/>
        <end position="404"/>
    </location>
</feature>
<feature type="transmembrane region" description="Helical" evidence="15">
    <location>
        <begin position="350"/>
        <end position="372"/>
    </location>
</feature>
<dbReference type="GO" id="GO:0055075">
    <property type="term" value="P:potassium ion homeostasis"/>
    <property type="evidence" value="ECO:0007669"/>
    <property type="project" value="TreeGrafter"/>
</dbReference>
<evidence type="ECO:0000256" key="12">
    <source>
        <dbReference type="ARBA" id="ARBA00023214"/>
    </source>
</evidence>
<dbReference type="Proteomes" id="UP000828390">
    <property type="component" value="Unassembled WGS sequence"/>
</dbReference>
<accession>A0A9D4K754</accession>
<keyword evidence="18" id="KW-1185">Reference proteome</keyword>
<name>A0A9D4K754_DREPO</name>
<evidence type="ECO:0000256" key="13">
    <source>
        <dbReference type="ARBA" id="ARBA00048452"/>
    </source>
</evidence>
<evidence type="ECO:0000256" key="6">
    <source>
        <dbReference type="ARBA" id="ARBA00022989"/>
    </source>
</evidence>
<dbReference type="GO" id="GO:1990573">
    <property type="term" value="P:potassium ion import across plasma membrane"/>
    <property type="evidence" value="ECO:0007669"/>
    <property type="project" value="TreeGrafter"/>
</dbReference>
<evidence type="ECO:0000256" key="5">
    <source>
        <dbReference type="ARBA" id="ARBA00022847"/>
    </source>
</evidence>
<evidence type="ECO:0000256" key="8">
    <source>
        <dbReference type="ARBA" id="ARBA00023065"/>
    </source>
</evidence>
<comment type="similarity">
    <text evidence="2">Belongs to the SLC12A transporter family.</text>
</comment>
<gene>
    <name evidence="17" type="ORF">DPMN_107673</name>
</gene>
<dbReference type="GO" id="GO:0055078">
    <property type="term" value="P:sodium ion homeostasis"/>
    <property type="evidence" value="ECO:0007669"/>
    <property type="project" value="TreeGrafter"/>
</dbReference>
<dbReference type="Pfam" id="PF08403">
    <property type="entry name" value="AA_permease_N"/>
    <property type="match status" value="1"/>
</dbReference>
<feature type="compositionally biased region" description="Basic and acidic residues" evidence="14">
    <location>
        <begin position="112"/>
        <end position="127"/>
    </location>
</feature>
<dbReference type="PRINTS" id="PR01207">
    <property type="entry name" value="NAKCLTRNSPRT"/>
</dbReference>
<dbReference type="GO" id="GO:0005886">
    <property type="term" value="C:plasma membrane"/>
    <property type="evidence" value="ECO:0007669"/>
    <property type="project" value="UniProtKB-SubCell"/>
</dbReference>
<feature type="transmembrane region" description="Helical" evidence="15">
    <location>
        <begin position="271"/>
        <end position="290"/>
    </location>
</feature>
<dbReference type="GO" id="GO:0008511">
    <property type="term" value="F:sodium:potassium:chloride symporter activity"/>
    <property type="evidence" value="ECO:0007669"/>
    <property type="project" value="TreeGrafter"/>
</dbReference>
<dbReference type="InterPro" id="IPR013612">
    <property type="entry name" value="AA_permease_N"/>
</dbReference>
<keyword evidence="4 15" id="KW-0812">Transmembrane</keyword>
<keyword evidence="7" id="KW-0915">Sodium</keyword>
<feature type="transmembrane region" description="Helical" evidence="15">
    <location>
        <begin position="179"/>
        <end position="203"/>
    </location>
</feature>
<evidence type="ECO:0000256" key="9">
    <source>
        <dbReference type="ARBA" id="ARBA00023136"/>
    </source>
</evidence>
<keyword evidence="11" id="KW-0739">Sodium transport</keyword>
<sequence>MEKVPSTHRFQVAKVEFATEINDEEDNSDANYVLPNGSTEPGNGTVDSVDVNSSELSNDTYGQNHNSYTAYGTQSKTFGRNTVEVLPHLDHYRNLLSATSPLKARPTLAELHEEKDEMDRQKQREPLLADAEAPPESPKIPEAAVKFGWIKGVLIRCLLNIWGVMLFRRMAWVTGQAGIGLATLIVLLSTAVTVITALSMSAIGTNGTVRGGGAYYMISRSLGPEYGGSIGVIFSIANAVAVAMYVVGFAETVRDLLRDHGAIMVDEQNDIRIIGCITVTVLLVIAIIGLEWETRAQLVLLAVLLIAIANFVVGTFIPPSERKLARGFVGYRGDVFVSNMKPDFRDGQGFFSVLSIFFPAATGILAGANISGDLKHPQKDIPKGTLLAIACTSFSYLFIIWLLGATSLRESTGSLVTVASLGGLDVLNNTVENSTLLTTTTLPTVVLSNTFENVGNCSLAKNGVCRFGLLHDYQIMEVISGFGPLITAGIFSATLSSALASLVSAPKVFQAVCKDKLFPRVTFFAKGYGPSENPRRAYVLAYIIGVGFILIGDLNSIAPIISNFFLMSYMLVNYACFDNSLAKSPGWRPSFKFYNMWLSLVGALLCITVMFIINWWTALITFAIAAVIFLFIRYRKPDVNWGSSTQAHVYRSALLSTLKLAHLEDHIKNF</sequence>
<feature type="region of interest" description="Disordered" evidence="14">
    <location>
        <begin position="112"/>
        <end position="136"/>
    </location>
</feature>
<dbReference type="PANTHER" id="PTHR11827">
    <property type="entry name" value="SOLUTE CARRIER FAMILY 12, CATION COTRANSPORTERS"/>
    <property type="match status" value="1"/>
</dbReference>
<feature type="non-terminal residue" evidence="17">
    <location>
        <position position="670"/>
    </location>
</feature>
<keyword evidence="3" id="KW-0813">Transport</keyword>
<comment type="subcellular location">
    <subcellularLocation>
        <location evidence="1">Cell membrane</location>
        <topology evidence="1">Multi-pass membrane protein</topology>
    </subcellularLocation>
</comment>
<dbReference type="GO" id="GO:0006884">
    <property type="term" value="P:cell volume homeostasis"/>
    <property type="evidence" value="ECO:0007669"/>
    <property type="project" value="TreeGrafter"/>
</dbReference>
<evidence type="ECO:0000256" key="2">
    <source>
        <dbReference type="ARBA" id="ARBA00010593"/>
    </source>
</evidence>